<feature type="compositionally biased region" description="Polar residues" evidence="6">
    <location>
        <begin position="179"/>
        <end position="202"/>
    </location>
</feature>
<reference evidence="8" key="3">
    <citation type="submission" date="2020-10" db="EMBL/GenBank/DDBJ databases">
        <authorList>
            <person name="Sedaghatjoo S."/>
        </authorList>
    </citation>
    <scope>NUCLEOTIDE SEQUENCE</scope>
    <source>
        <strain evidence="8">AZH3</strain>
    </source>
</reference>
<comment type="similarity">
    <text evidence="3">Belongs to the AB hydrolase superfamily. Lipase family. Class 3 subfamily.</text>
</comment>
<reference evidence="9" key="2">
    <citation type="journal article" date="2019" name="IMA Fungus">
        <title>Genome sequencing and comparison of five Tilletia species to identify candidate genes for the detection of regulated species infecting wheat.</title>
        <authorList>
            <person name="Nguyen H.D.T."/>
            <person name="Sultana T."/>
            <person name="Kesanakurti P."/>
            <person name="Hambleton S."/>
        </authorList>
    </citation>
    <scope>NUCLEOTIDE SEQUENCE</scope>
    <source>
        <strain evidence="9">DAOMC 238032</strain>
    </source>
</reference>
<dbReference type="EMBL" id="CAJHJG010004852">
    <property type="protein sequence ID" value="CAD6945194.1"/>
    <property type="molecule type" value="Genomic_DNA"/>
</dbReference>
<dbReference type="PANTHER" id="PTHR45856:SF24">
    <property type="entry name" value="FUNGAL LIPASE-LIKE DOMAIN-CONTAINING PROTEIN"/>
    <property type="match status" value="1"/>
</dbReference>
<evidence type="ECO:0000313" key="9">
    <source>
        <dbReference type="EMBL" id="KAE8258606.1"/>
    </source>
</evidence>
<feature type="compositionally biased region" description="Low complexity" evidence="6">
    <location>
        <begin position="265"/>
        <end position="278"/>
    </location>
</feature>
<dbReference type="Pfam" id="PF01764">
    <property type="entry name" value="Lipase_3"/>
    <property type="match status" value="1"/>
</dbReference>
<evidence type="ECO:0000256" key="5">
    <source>
        <dbReference type="ARBA" id="ARBA00048461"/>
    </source>
</evidence>
<evidence type="ECO:0000313" key="11">
    <source>
        <dbReference type="Proteomes" id="UP000836402"/>
    </source>
</evidence>
<comment type="catalytic activity">
    <reaction evidence="4">
        <text>a diacylglycerol + H2O = a monoacylglycerol + a fatty acid + H(+)</text>
        <dbReference type="Rhea" id="RHEA:32731"/>
        <dbReference type="ChEBI" id="CHEBI:15377"/>
        <dbReference type="ChEBI" id="CHEBI:15378"/>
        <dbReference type="ChEBI" id="CHEBI:17408"/>
        <dbReference type="ChEBI" id="CHEBI:18035"/>
        <dbReference type="ChEBI" id="CHEBI:28868"/>
    </reaction>
</comment>
<dbReference type="InterPro" id="IPR002921">
    <property type="entry name" value="Fungal_lipase-type"/>
</dbReference>
<dbReference type="Proteomes" id="UP000077671">
    <property type="component" value="Unassembled WGS sequence"/>
</dbReference>
<organism evidence="9 10">
    <name type="scientific">Tilletia caries</name>
    <name type="common">wheat bunt fungus</name>
    <dbReference type="NCBI Taxonomy" id="13290"/>
    <lineage>
        <taxon>Eukaryota</taxon>
        <taxon>Fungi</taxon>
        <taxon>Dikarya</taxon>
        <taxon>Basidiomycota</taxon>
        <taxon>Ustilaginomycotina</taxon>
        <taxon>Exobasidiomycetes</taxon>
        <taxon>Tilletiales</taxon>
        <taxon>Tilletiaceae</taxon>
        <taxon>Tilletia</taxon>
    </lineage>
</organism>
<feature type="region of interest" description="Disordered" evidence="6">
    <location>
        <begin position="33"/>
        <end position="155"/>
    </location>
</feature>
<keyword evidence="1" id="KW-0732">Signal</keyword>
<evidence type="ECO:0000256" key="1">
    <source>
        <dbReference type="ARBA" id="ARBA00022729"/>
    </source>
</evidence>
<dbReference type="InterPro" id="IPR051218">
    <property type="entry name" value="Sec_MonoDiacylglyc_Lipase"/>
</dbReference>
<feature type="compositionally biased region" description="Acidic residues" evidence="6">
    <location>
        <begin position="63"/>
        <end position="75"/>
    </location>
</feature>
<proteinExistence type="inferred from homology"/>
<feature type="compositionally biased region" description="Pro residues" evidence="6">
    <location>
        <begin position="255"/>
        <end position="264"/>
    </location>
</feature>
<dbReference type="Gene3D" id="3.40.50.1820">
    <property type="entry name" value="alpha/beta hydrolase"/>
    <property type="match status" value="1"/>
</dbReference>
<keyword evidence="2" id="KW-1015">Disulfide bond</keyword>
<gene>
    <name evidence="9" type="ORF">A4X03_0g4325</name>
    <name evidence="8" type="ORF">JKIAZH3_G8136</name>
</gene>
<feature type="region of interest" description="Disordered" evidence="6">
    <location>
        <begin position="172"/>
        <end position="278"/>
    </location>
</feature>
<evidence type="ECO:0000313" key="10">
    <source>
        <dbReference type="Proteomes" id="UP000077671"/>
    </source>
</evidence>
<feature type="compositionally biased region" description="Polar residues" evidence="6">
    <location>
        <begin position="239"/>
        <end position="249"/>
    </location>
</feature>
<feature type="compositionally biased region" description="Low complexity" evidence="6">
    <location>
        <begin position="33"/>
        <end position="47"/>
    </location>
</feature>
<accession>A0A177V5X0</accession>
<evidence type="ECO:0000256" key="2">
    <source>
        <dbReference type="ARBA" id="ARBA00023157"/>
    </source>
</evidence>
<dbReference type="PANTHER" id="PTHR45856">
    <property type="entry name" value="ALPHA/BETA-HYDROLASES SUPERFAMILY PROTEIN"/>
    <property type="match status" value="1"/>
</dbReference>
<dbReference type="InterPro" id="IPR029058">
    <property type="entry name" value="AB_hydrolase_fold"/>
</dbReference>
<protein>
    <recommendedName>
        <fullName evidence="7">Fungal lipase-type domain-containing protein</fullName>
    </recommendedName>
</protein>
<evidence type="ECO:0000256" key="3">
    <source>
        <dbReference type="ARBA" id="ARBA00043996"/>
    </source>
</evidence>
<comment type="caution">
    <text evidence="9">The sequence shown here is derived from an EMBL/GenBank/DDBJ whole genome shotgun (WGS) entry which is preliminary data.</text>
</comment>
<evidence type="ECO:0000313" key="8">
    <source>
        <dbReference type="EMBL" id="CAD6945194.1"/>
    </source>
</evidence>
<evidence type="ECO:0000256" key="4">
    <source>
        <dbReference type="ARBA" id="ARBA00047591"/>
    </source>
</evidence>
<comment type="catalytic activity">
    <reaction evidence="5">
        <text>a monoacylglycerol + H2O = glycerol + a fatty acid + H(+)</text>
        <dbReference type="Rhea" id="RHEA:15245"/>
        <dbReference type="ChEBI" id="CHEBI:15377"/>
        <dbReference type="ChEBI" id="CHEBI:15378"/>
        <dbReference type="ChEBI" id="CHEBI:17408"/>
        <dbReference type="ChEBI" id="CHEBI:17754"/>
        <dbReference type="ChEBI" id="CHEBI:28868"/>
    </reaction>
</comment>
<evidence type="ECO:0000256" key="6">
    <source>
        <dbReference type="SAM" id="MobiDB-lite"/>
    </source>
</evidence>
<evidence type="ECO:0000259" key="7">
    <source>
        <dbReference type="Pfam" id="PF01764"/>
    </source>
</evidence>
<keyword evidence="11" id="KW-1185">Reference proteome</keyword>
<dbReference type="EMBL" id="LWDD02000576">
    <property type="protein sequence ID" value="KAE8258606.1"/>
    <property type="molecule type" value="Genomic_DNA"/>
</dbReference>
<name>A0A177V5X0_9BASI</name>
<dbReference type="AlphaFoldDB" id="A0A177V5X0"/>
<dbReference type="GO" id="GO:0006629">
    <property type="term" value="P:lipid metabolic process"/>
    <property type="evidence" value="ECO:0007669"/>
    <property type="project" value="InterPro"/>
</dbReference>
<feature type="domain" description="Fungal lipase-type" evidence="7">
    <location>
        <begin position="374"/>
        <end position="520"/>
    </location>
</feature>
<dbReference type="SUPFAM" id="SSF53474">
    <property type="entry name" value="alpha/beta-Hydrolases"/>
    <property type="match status" value="1"/>
</dbReference>
<sequence length="635" mass="69495">MPLRKTPTSLLTKALTSLAIEFASDKNINKLKQSAGLGSKGSSSSSKSRTHSNVARKDRRYDDDDDDELDSEEEYERAQQRRRRRNSTTPATGGSSSSSRRQVRYDDYDDDNEGIVANGRSHRSAPPPIITGPVSSGSRNSHGHFGPGPQVLQPAPAGVVGAATLAYDQYGNPYHVQPAQRSASNDQSRPRSTVSRNGSLDDSQPRPRRMSNMYSDRPHVAFADEVDEQERAERPIPVRTNQQVFQNPDSQRHVVPPPPLPPSISVPSSSASSSSHHSSATVAPYVTASPMMDTQATASMGGTGLPIREIIYAARCAHYVYSITSDKQATAWLNSAESRPSQPVLMEAFFDDNSIPARNCAFFRRKGDNVFFLAVRGGGKKGSEWATDMFRSVAGGAASGDEVTPLLLQDGSVLYAHAGLLQIVLGMMRQVIELLEKRSTPNKHGPPRLILCGHSSGGAIASLIYIMLEHNYQTILDRFRTIHCVSFGSPPCVRAQDVITSRPRDGMFTIVMKGDPIPRMDLSYAADILEKYPVQMSALYSRNRSYTAVPTDVTENALLSIATAVSGKEVQKPPKQNIIPAGKLVLLDPQETDVWDMSKEYLEDSPFYNIGVHGLPLHLQCLERLQAAHPDMVLD</sequence>
<reference evidence="9" key="1">
    <citation type="submission" date="2016-04" db="EMBL/GenBank/DDBJ databases">
        <authorList>
            <person name="Nguyen H.D."/>
            <person name="Kesanakurti P."/>
            <person name="Cullis J."/>
            <person name="Levesque C.A."/>
            <person name="Hambleton S."/>
        </authorList>
    </citation>
    <scope>NUCLEOTIDE SEQUENCE</scope>
    <source>
        <strain evidence="9">DAOMC 238032</strain>
    </source>
</reference>
<dbReference type="Proteomes" id="UP000836402">
    <property type="component" value="Unassembled WGS sequence"/>
</dbReference>